<comment type="caution">
    <text evidence="1">The sequence shown here is derived from an EMBL/GenBank/DDBJ whole genome shotgun (WGS) entry which is preliminary data.</text>
</comment>
<protein>
    <submittedName>
        <fullName evidence="1">Uncharacterized protein</fullName>
    </submittedName>
</protein>
<name>A0ABN3US67_9MICO</name>
<organism evidence="1 2">
    <name type="scientific">Pedococcus aerophilus</name>
    <dbReference type="NCBI Taxonomy" id="436356"/>
    <lineage>
        <taxon>Bacteria</taxon>
        <taxon>Bacillati</taxon>
        <taxon>Actinomycetota</taxon>
        <taxon>Actinomycetes</taxon>
        <taxon>Micrococcales</taxon>
        <taxon>Intrasporangiaceae</taxon>
        <taxon>Pedococcus</taxon>
    </lineage>
</organism>
<evidence type="ECO:0000313" key="2">
    <source>
        <dbReference type="Proteomes" id="UP001501326"/>
    </source>
</evidence>
<keyword evidence="2" id="KW-1185">Reference proteome</keyword>
<dbReference type="Proteomes" id="UP001501326">
    <property type="component" value="Unassembled WGS sequence"/>
</dbReference>
<reference evidence="1 2" key="1">
    <citation type="journal article" date="2019" name="Int. J. Syst. Evol. Microbiol.">
        <title>The Global Catalogue of Microorganisms (GCM) 10K type strain sequencing project: providing services to taxonomists for standard genome sequencing and annotation.</title>
        <authorList>
            <consortium name="The Broad Institute Genomics Platform"/>
            <consortium name="The Broad Institute Genome Sequencing Center for Infectious Disease"/>
            <person name="Wu L."/>
            <person name="Ma J."/>
        </authorList>
    </citation>
    <scope>NUCLEOTIDE SEQUENCE [LARGE SCALE GENOMIC DNA]</scope>
    <source>
        <strain evidence="1 2">JCM 16378</strain>
    </source>
</reference>
<dbReference type="EMBL" id="BAAARN010000003">
    <property type="protein sequence ID" value="GAA2737869.1"/>
    <property type="molecule type" value="Genomic_DNA"/>
</dbReference>
<evidence type="ECO:0000313" key="1">
    <source>
        <dbReference type="EMBL" id="GAA2737869.1"/>
    </source>
</evidence>
<accession>A0ABN3US67</accession>
<gene>
    <name evidence="1" type="ORF">GCM10009867_26810</name>
</gene>
<proteinExistence type="predicted"/>
<sequence length="81" mass="8781">MPSAGTAAQPSPKGLEAISSVVEDDEEEELELLVIEAEGDAAVSESELPQAARLRGRARPRTAMVLRRASRMMWLLVSVTF</sequence>